<keyword evidence="2" id="KW-0238">DNA-binding</keyword>
<dbReference type="PANTHER" id="PTHR46796">
    <property type="entry name" value="HTH-TYPE TRANSCRIPTIONAL ACTIVATOR RHAS-RELATED"/>
    <property type="match status" value="1"/>
</dbReference>
<dbReference type="RefSeq" id="WP_190830354.1">
    <property type="nucleotide sequence ID" value="NZ_CAWPPI010000061.1"/>
</dbReference>
<evidence type="ECO:0000313" key="6">
    <source>
        <dbReference type="Proteomes" id="UP000629098"/>
    </source>
</evidence>
<dbReference type="InterPro" id="IPR009057">
    <property type="entry name" value="Homeodomain-like_sf"/>
</dbReference>
<dbReference type="PANTHER" id="PTHR46796:SF6">
    <property type="entry name" value="ARAC SUBFAMILY"/>
    <property type="match status" value="1"/>
</dbReference>
<keyword evidence="3" id="KW-0804">Transcription</keyword>
<keyword evidence="6" id="KW-1185">Reference proteome</keyword>
<evidence type="ECO:0000256" key="1">
    <source>
        <dbReference type="ARBA" id="ARBA00023015"/>
    </source>
</evidence>
<dbReference type="GO" id="GO:0003700">
    <property type="term" value="F:DNA-binding transcription factor activity"/>
    <property type="evidence" value="ECO:0007669"/>
    <property type="project" value="InterPro"/>
</dbReference>
<gene>
    <name evidence="5" type="ORF">ICL16_18295</name>
</gene>
<dbReference type="PROSITE" id="PS00041">
    <property type="entry name" value="HTH_ARAC_FAMILY_1"/>
    <property type="match status" value="1"/>
</dbReference>
<dbReference type="Pfam" id="PF12833">
    <property type="entry name" value="HTH_18"/>
    <property type="match status" value="1"/>
</dbReference>
<evidence type="ECO:0000256" key="2">
    <source>
        <dbReference type="ARBA" id="ARBA00023125"/>
    </source>
</evidence>
<dbReference type="GO" id="GO:0043565">
    <property type="term" value="F:sequence-specific DNA binding"/>
    <property type="evidence" value="ECO:0007669"/>
    <property type="project" value="InterPro"/>
</dbReference>
<dbReference type="InterPro" id="IPR020449">
    <property type="entry name" value="Tscrpt_reg_AraC-type_HTH"/>
</dbReference>
<dbReference type="EMBL" id="JACXAE010000061">
    <property type="protein sequence ID" value="MBD2773967.1"/>
    <property type="molecule type" value="Genomic_DNA"/>
</dbReference>
<protein>
    <submittedName>
        <fullName evidence="5">Helix-turn-helix transcriptional regulator</fullName>
    </submittedName>
</protein>
<dbReference type="InterPro" id="IPR018062">
    <property type="entry name" value="HTH_AraC-typ_CS"/>
</dbReference>
<accession>A0A8J6XJF5</accession>
<proteinExistence type="predicted"/>
<dbReference type="Gene3D" id="1.10.10.60">
    <property type="entry name" value="Homeodomain-like"/>
    <property type="match status" value="2"/>
</dbReference>
<evidence type="ECO:0000313" key="5">
    <source>
        <dbReference type="EMBL" id="MBD2773967.1"/>
    </source>
</evidence>
<dbReference type="PROSITE" id="PS01124">
    <property type="entry name" value="HTH_ARAC_FAMILY_2"/>
    <property type="match status" value="1"/>
</dbReference>
<organism evidence="5 6">
    <name type="scientific">Iningainema tapete BLCC-T55</name>
    <dbReference type="NCBI Taxonomy" id="2748662"/>
    <lineage>
        <taxon>Bacteria</taxon>
        <taxon>Bacillati</taxon>
        <taxon>Cyanobacteriota</taxon>
        <taxon>Cyanophyceae</taxon>
        <taxon>Nostocales</taxon>
        <taxon>Scytonemataceae</taxon>
        <taxon>Iningainema tapete</taxon>
    </lineage>
</organism>
<dbReference type="SUPFAM" id="SSF46689">
    <property type="entry name" value="Homeodomain-like"/>
    <property type="match status" value="2"/>
</dbReference>
<evidence type="ECO:0000256" key="3">
    <source>
        <dbReference type="ARBA" id="ARBA00023163"/>
    </source>
</evidence>
<dbReference type="SMART" id="SM00342">
    <property type="entry name" value="HTH_ARAC"/>
    <property type="match status" value="1"/>
</dbReference>
<dbReference type="AlphaFoldDB" id="A0A8J6XJF5"/>
<feature type="domain" description="HTH araC/xylS-type" evidence="4">
    <location>
        <begin position="199"/>
        <end position="298"/>
    </location>
</feature>
<reference evidence="5" key="1">
    <citation type="submission" date="2020-09" db="EMBL/GenBank/DDBJ databases">
        <title>Iningainema tapete sp. nov. (Scytonemataceae, Cyanobacteria) from greenhouses in central Florida (USA) produces two types of nodularin with biosynthetic potential for microcystin-LR and anabaenopeptins.</title>
        <authorList>
            <person name="Berthold D.E."/>
            <person name="Lefler F.W."/>
            <person name="Huang I.-S."/>
            <person name="Abdulla H."/>
            <person name="Zimba P.V."/>
            <person name="Laughinghouse H.D. IV."/>
        </authorList>
    </citation>
    <scope>NUCLEOTIDE SEQUENCE</scope>
    <source>
        <strain evidence="5">BLCCT55</strain>
    </source>
</reference>
<sequence>MTTSHIRLIDTTTGDILPAAPDGTVLHSSTNIGWKGITVELHQIPPLELPEHYIEGHRLLVHVGKPLNFEWKDGSRWRQTWLKPGDFCLQTHGEMNAPRWRENIEFLAISLSPPFVSKIFEDTGTPEKIIFQERRGESDPIIANFGQRFKAELEMGSYCGTLYGESMALAFAMHLIEQHSHCYKSLPKPRGKLSSLQLRHIIEYLHYHLTEELSLIDLAAQINLSAYHFARLFKNSLGLSPHQYMLQNRVERAKKLITVSAHSNLTEIGLQVGFYDQAHFTKAFKRVVGVSPKAFSKQQIG</sequence>
<evidence type="ECO:0000259" key="4">
    <source>
        <dbReference type="PROSITE" id="PS01124"/>
    </source>
</evidence>
<comment type="caution">
    <text evidence="5">The sequence shown here is derived from an EMBL/GenBank/DDBJ whole genome shotgun (WGS) entry which is preliminary data.</text>
</comment>
<dbReference type="PRINTS" id="PR00032">
    <property type="entry name" value="HTHARAC"/>
</dbReference>
<name>A0A8J6XJF5_9CYAN</name>
<dbReference type="InterPro" id="IPR050204">
    <property type="entry name" value="AraC_XylS_family_regulators"/>
</dbReference>
<keyword evidence="1" id="KW-0805">Transcription regulation</keyword>
<dbReference type="Proteomes" id="UP000629098">
    <property type="component" value="Unassembled WGS sequence"/>
</dbReference>
<dbReference type="InterPro" id="IPR018060">
    <property type="entry name" value="HTH_AraC"/>
</dbReference>